<feature type="compositionally biased region" description="Low complexity" evidence="3">
    <location>
        <begin position="967"/>
        <end position="981"/>
    </location>
</feature>
<feature type="coiled-coil region" evidence="2">
    <location>
        <begin position="672"/>
        <end position="728"/>
    </location>
</feature>
<accession>A0ABV4CMF2</accession>
<comment type="caution">
    <text evidence="5">The sequence shown here is derived from an EMBL/GenBank/DDBJ whole genome shotgun (WGS) entry which is preliminary data.</text>
</comment>
<organism evidence="5 6">
    <name type="scientific">Saccharopolyspora cebuensis</name>
    <dbReference type="NCBI Taxonomy" id="418759"/>
    <lineage>
        <taxon>Bacteria</taxon>
        <taxon>Bacillati</taxon>
        <taxon>Actinomycetota</taxon>
        <taxon>Actinomycetes</taxon>
        <taxon>Pseudonocardiales</taxon>
        <taxon>Pseudonocardiaceae</taxon>
        <taxon>Saccharopolyspora</taxon>
    </lineage>
</organism>
<dbReference type="RefSeq" id="WP_345359206.1">
    <property type="nucleotide sequence ID" value="NZ_BAABII010000004.1"/>
</dbReference>
<evidence type="ECO:0000256" key="3">
    <source>
        <dbReference type="SAM" id="MobiDB-lite"/>
    </source>
</evidence>
<evidence type="ECO:0000256" key="2">
    <source>
        <dbReference type="SAM" id="Coils"/>
    </source>
</evidence>
<proteinExistence type="predicted"/>
<dbReference type="EMBL" id="JBGEHV010000052">
    <property type="protein sequence ID" value="MEY8042274.1"/>
    <property type="molecule type" value="Genomic_DNA"/>
</dbReference>
<keyword evidence="1" id="KW-0677">Repeat</keyword>
<reference evidence="5 6" key="1">
    <citation type="submission" date="2024-08" db="EMBL/GenBank/DDBJ databases">
        <title>Genome mining of Saccharopolyspora cebuensis PGLac3 from Nigerian medicinal plant.</title>
        <authorList>
            <person name="Ezeobiora C.E."/>
            <person name="Igbokwe N.H."/>
            <person name="Amin D.H."/>
            <person name="Mendie U.E."/>
        </authorList>
    </citation>
    <scope>NUCLEOTIDE SEQUENCE [LARGE SCALE GENOMIC DNA]</scope>
    <source>
        <strain evidence="5 6">PGLac3</strain>
    </source>
</reference>
<dbReference type="Proteomes" id="UP001564626">
    <property type="component" value="Unassembled WGS sequence"/>
</dbReference>
<evidence type="ECO:0000313" key="5">
    <source>
        <dbReference type="EMBL" id="MEY8042274.1"/>
    </source>
</evidence>
<dbReference type="InterPro" id="IPR056884">
    <property type="entry name" value="NPHP3-like_N"/>
</dbReference>
<evidence type="ECO:0000259" key="4">
    <source>
        <dbReference type="Pfam" id="PF24883"/>
    </source>
</evidence>
<name>A0ABV4CMF2_9PSEU</name>
<sequence length="1086" mass="119539">MARSGGRASEGQQKITQKHIHADGDVIGYQEIHAPVTQVNVIHADGRLLADWSARSAYLEHVRALAPDSLEEREEELATLAGFCTSVATEGGYLWWWADAWSGKSALLSWFVLHPPPGAHVLSFFVTSSLPHQNNRHSFVENVIDQLHDMVDEPRPASLTDTMREAHFRKLLTTVADRVRQRGGHFTLVVDGLDEDRGVDGAADAHSIAALLPSTGVRVVVASRSLPDLPDDVPPDHPLRKSAVVKNLSPSPRAAAVRDTMIRDLKRLLSGTIVQQDLLGFISAAGGGLSTRDLAELTGTSEWQVEDDLRTTAGRSFTRRPGDPPVYVMAHAELLGLATEMLGPRLDSYRQRLHAWADTYRSRQWPSNTPRYLLDGYTATLTATADLPRLLTYVTDPRRQDLVSASTGHDDAALVEIKAAQGLLLRQNQPNLVALVRLAVHRTNLYLRNDWIPTNLPSSWVEVGEFDRAESLVAAIGDLVKRARALTSTAEALHHEGEQRRAAGLLDEAEDLANSFNQFWGAWPLAELAEAATRIGDHERARRAVNAIKHAHERAAACASLTLIAFGTDRHDEAERWYLEAEEALSEKDGLHDVTVLAWVAAAAGKLGFSSKAAAFVDRLLNDLPQGVDRWGYKAKAAEKLAASGLTDAACAVSATIIDVDFREDSLLGVTRAVARRDLDEAEELARSASDDRYLCARLAGVAFEVVRSGDQSRADRLLAEIEELRAEAPQDQWRWFSIVATAVAHGHMGAVERAESAVHRDILPSGRVNGALSVAAALVRWGDRERASRLIELAEERAQTESAGIDARRLLRWVGVMVDFREFERAEQLVQTFPSDEVRSAGMAIIAEGLLVDGAVEHAELALQSIADPRVQRRPRLELLRVLLAQGNDRRAVELARTAVTPQHRAESLTFVAGTTRRPDLLDEVVDIAEDVTDHKTHMTLLATALRTAANLGDRSRAKALWQRMQAAGTHTGQQTQDGGSLSLPRMPDRLRTLTEVVDTVDSWVRPRISHSEDPRVSAVSGAPPLWWPGKGLSRRVEVAYDLVTNHWFDRVEDLVKIESGAFEAIVSELDRLGSRASFRPRDHR</sequence>
<feature type="region of interest" description="Disordered" evidence="3">
    <location>
        <begin position="967"/>
        <end position="987"/>
    </location>
</feature>
<keyword evidence="6" id="KW-1185">Reference proteome</keyword>
<gene>
    <name evidence="5" type="ORF">AB8O55_22910</name>
</gene>
<dbReference type="Gene3D" id="1.25.40.10">
    <property type="entry name" value="Tetratricopeptide repeat domain"/>
    <property type="match status" value="2"/>
</dbReference>
<protein>
    <recommendedName>
        <fullName evidence="4">Nephrocystin 3-like N-terminal domain-containing protein</fullName>
    </recommendedName>
</protein>
<evidence type="ECO:0000313" key="6">
    <source>
        <dbReference type="Proteomes" id="UP001564626"/>
    </source>
</evidence>
<keyword evidence="2" id="KW-0175">Coiled coil</keyword>
<feature type="domain" description="Nephrocystin 3-like N-terminal" evidence="4">
    <location>
        <begin position="90"/>
        <end position="224"/>
    </location>
</feature>
<dbReference type="Pfam" id="PF24883">
    <property type="entry name" value="NPHP3_N"/>
    <property type="match status" value="1"/>
</dbReference>
<evidence type="ECO:0000256" key="1">
    <source>
        <dbReference type="ARBA" id="ARBA00022737"/>
    </source>
</evidence>
<dbReference type="InterPro" id="IPR011990">
    <property type="entry name" value="TPR-like_helical_dom_sf"/>
</dbReference>